<sequence>MALPKAFERGSEWRQWDLHVHTPASFHWNGAKFDADLNSAHNRALVDEMVAAMNAAEPAVFALMDYWTFDGWFALKRRLKEVGAPQLHKTVLPGIELRLMAPMKTPNGRLNAHVLFSDQIPDQALHDFKAALQVAVINRPLSDAALVTLAQTLSEDILKVHSFKKADMTDEAKALYAGASMAEITVESYRKAIEQVEDGLAIGFMPYDTSDGLAEVKWQDHYAFFIGLFKSSPIFESRDLELRHCFVGEETPKNKPFLKKFQEGLGGVPRLVVSGSDAHCFVGAKGDNDKRGYGDFPSRKITWIKADPTFHGLQQAILEPAKRSYIGARPPKQLEIEANKTFFIDRVSVSKQVPTAPGKWLDGVDLPLNPDLVAIIGNKGSGKSALADIIALLGNSRQREHFSFLQKNRFRGKSGEPAKNFVGGLRWLDETEETRNLNEDPPADRVEMVRYIPQGHFEALCNAHVTGRSDAFERELRAVIFSHAGEAIRLGALDFDQLIDQQESGFRIQLNDFRKDLHRINQEITAFEEQLQPNVRSTLQELLQVKNRQIEEHNKIKPETLAKPATSLTPEQQDASTRLESIAGNLKAIDEAGVVHNTSELTLAGKLKAVQSVRERLRVLERAFKQFVDDTAKDFDILGLKPGQLATLTVDTQALDDIALAIPDAQAQLKTDAATAAEQRSKLLEEQAALNAKLNAPQLAYQQSLKALETWNAKLTELTGTSDTPDAMLGLQARITQLDGLPARLEAHRELRAKLTGEIFDVLDAQRKARADLFKPVQDLIQSNSLIREDYKLQFQATLGGSADTIAASLFELIKQNTGEFRGTDEGYMVVRGLADKYDFNHRADVMGFVSELHAKIEAAASGGKQAIGIAPLLRKDKTAADVYDLLFGLSFLEPRYSLLFQDTQIEQLSPGQRGALLLIFYLLVDKGRNPIILDQPEENLDNETVVSLLVPVVTEAKKRRQIVMVTHNPNLAVVCDAEQVVWSTFDRKAGSKISYVAGAIENPAINGHVVNVLEGTMPAFNNRRIKYHPAAS</sequence>
<dbReference type="Gene3D" id="3.20.20.140">
    <property type="entry name" value="Metal-dependent hydrolases"/>
    <property type="match status" value="1"/>
</dbReference>
<evidence type="ECO:0000313" key="2">
    <source>
        <dbReference type="Proteomes" id="UP000473470"/>
    </source>
</evidence>
<dbReference type="InterPro" id="IPR054787">
    <property type="entry name" value="TrlF_ATPase"/>
</dbReference>
<gene>
    <name evidence="1" type="ORF">F7R25_20940</name>
</gene>
<dbReference type="Gene3D" id="3.40.50.300">
    <property type="entry name" value="P-loop containing nucleotide triphosphate hydrolases"/>
    <property type="match status" value="2"/>
</dbReference>
<protein>
    <submittedName>
        <fullName evidence="1">ABC transporter</fullName>
    </submittedName>
</protein>
<organism evidence="1 2">
    <name type="scientific">Burkholderia stagnalis</name>
    <dbReference type="NCBI Taxonomy" id="1503054"/>
    <lineage>
        <taxon>Bacteria</taxon>
        <taxon>Pseudomonadati</taxon>
        <taxon>Pseudomonadota</taxon>
        <taxon>Betaproteobacteria</taxon>
        <taxon>Burkholderiales</taxon>
        <taxon>Burkholderiaceae</taxon>
        <taxon>Burkholderia</taxon>
        <taxon>Burkholderia cepacia complex</taxon>
    </lineage>
</organism>
<proteinExistence type="predicted"/>
<dbReference type="CDD" id="cd00267">
    <property type="entry name" value="ABC_ATPase"/>
    <property type="match status" value="1"/>
</dbReference>
<dbReference type="RefSeq" id="WP_059879030.1">
    <property type="nucleotide sequence ID" value="NZ_CABVPM010000045.1"/>
</dbReference>
<accession>A0A6L3MUH9</accession>
<name>A0A6L3MUH9_9BURK</name>
<dbReference type="NCBIfam" id="NF045780">
    <property type="entry name" value="TrlF_fam_ATP"/>
    <property type="match status" value="1"/>
</dbReference>
<dbReference type="EMBL" id="VZOK01000031">
    <property type="protein sequence ID" value="KAB0636146.1"/>
    <property type="molecule type" value="Genomic_DNA"/>
</dbReference>
<reference evidence="1 2" key="1">
    <citation type="submission" date="2019-09" db="EMBL/GenBank/DDBJ databases">
        <title>Draft genome sequences of 48 bacterial type strains from the CCUG.</title>
        <authorList>
            <person name="Tunovic T."/>
            <person name="Pineiro-Iglesias B."/>
            <person name="Unosson C."/>
            <person name="Inganas E."/>
            <person name="Ohlen M."/>
            <person name="Cardew S."/>
            <person name="Jensie-Markopoulos S."/>
            <person name="Salva-Serra F."/>
            <person name="Jaen-Luchoro D."/>
            <person name="Karlsson R."/>
            <person name="Svensson-Stadler L."/>
            <person name="Chun J."/>
            <person name="Moore E."/>
        </authorList>
    </citation>
    <scope>NUCLEOTIDE SEQUENCE [LARGE SCALE GENOMIC DNA]</scope>
    <source>
        <strain evidence="1 2">CCUG 65686</strain>
    </source>
</reference>
<evidence type="ECO:0000313" key="1">
    <source>
        <dbReference type="EMBL" id="KAB0636146.1"/>
    </source>
</evidence>
<comment type="caution">
    <text evidence="1">The sequence shown here is derived from an EMBL/GenBank/DDBJ whole genome shotgun (WGS) entry which is preliminary data.</text>
</comment>
<dbReference type="Proteomes" id="UP000473470">
    <property type="component" value="Unassembled WGS sequence"/>
</dbReference>
<dbReference type="InterPro" id="IPR027417">
    <property type="entry name" value="P-loop_NTPase"/>
</dbReference>
<dbReference type="SUPFAM" id="SSF52540">
    <property type="entry name" value="P-loop containing nucleoside triphosphate hydrolases"/>
    <property type="match status" value="1"/>
</dbReference>
<dbReference type="AlphaFoldDB" id="A0A6L3MUH9"/>